<dbReference type="EMBL" id="SOAU01000001">
    <property type="protein sequence ID" value="TDT18589.1"/>
    <property type="molecule type" value="Genomic_DNA"/>
</dbReference>
<protein>
    <submittedName>
        <fullName evidence="1">Uncharacterized protein</fullName>
    </submittedName>
</protein>
<accession>A0A4R7I6C5</accession>
<sequence length="65" mass="7198">MRWWKIVGLAGLIGGVAVGVTLGARQVQRSRREYVDGDIRDLHERLHARFAQVAPLDDENATVSA</sequence>
<dbReference type="Proteomes" id="UP000294558">
    <property type="component" value="Unassembled WGS sequence"/>
</dbReference>
<reference evidence="1 2" key="1">
    <citation type="submission" date="2019-03" db="EMBL/GenBank/DDBJ databases">
        <title>Sequencing the genomes of 1000 actinobacteria strains.</title>
        <authorList>
            <person name="Klenk H.-P."/>
        </authorList>
    </citation>
    <scope>NUCLEOTIDE SEQUENCE [LARGE SCALE GENOMIC DNA]</scope>
    <source>
        <strain evidence="1 2">DSM 18936</strain>
    </source>
</reference>
<proteinExistence type="predicted"/>
<keyword evidence="2" id="KW-1185">Reference proteome</keyword>
<dbReference type="AlphaFoldDB" id="A0A4R7I6C5"/>
<evidence type="ECO:0000313" key="2">
    <source>
        <dbReference type="Proteomes" id="UP000294558"/>
    </source>
</evidence>
<dbReference type="RefSeq" id="WP_133870798.1">
    <property type="nucleotide sequence ID" value="NZ_JAVJPS010000046.1"/>
</dbReference>
<name>A0A4R7I6C5_9ACTN</name>
<gene>
    <name evidence="1" type="ORF">BDK89_4216</name>
</gene>
<comment type="caution">
    <text evidence="1">The sequence shown here is derived from an EMBL/GenBank/DDBJ whole genome shotgun (WGS) entry which is preliminary data.</text>
</comment>
<evidence type="ECO:0000313" key="1">
    <source>
        <dbReference type="EMBL" id="TDT18589.1"/>
    </source>
</evidence>
<organism evidence="1 2">
    <name type="scientific">Ilumatobacter fluminis</name>
    <dbReference type="NCBI Taxonomy" id="467091"/>
    <lineage>
        <taxon>Bacteria</taxon>
        <taxon>Bacillati</taxon>
        <taxon>Actinomycetota</taxon>
        <taxon>Acidimicrobiia</taxon>
        <taxon>Acidimicrobiales</taxon>
        <taxon>Ilumatobacteraceae</taxon>
        <taxon>Ilumatobacter</taxon>
    </lineage>
</organism>